<sequence>MSQNMSEDRDDGGTASPLRAGIGEDVRKRLDRNPMVHRIDAPQLEIYGRQDFLSAEETAGLRAMIDADAKPSTLFSGSANADYRTSHSCNLNPWDKLVLAVSDRICALTGLPARHGETLQGQRYAPGQEYKVHCDYFPVTASYWPQMRTSGGQRTWTAMIYLSPVEAGGETHFPQCEFMVPPVEGMILIWNNMDRDGAPNRFSLHAARPVERGTKYVVTKWFRERPWG</sequence>
<keyword evidence="10" id="KW-1185">Reference proteome</keyword>
<keyword evidence="5" id="KW-0560">Oxidoreductase</keyword>
<evidence type="ECO:0000256" key="7">
    <source>
        <dbReference type="SAM" id="MobiDB-lite"/>
    </source>
</evidence>
<evidence type="ECO:0000313" key="10">
    <source>
        <dbReference type="Proteomes" id="UP001059971"/>
    </source>
</evidence>
<evidence type="ECO:0000256" key="4">
    <source>
        <dbReference type="ARBA" id="ARBA00022964"/>
    </source>
</evidence>
<dbReference type="InterPro" id="IPR005123">
    <property type="entry name" value="Oxoglu/Fe-dep_dioxygenase_dom"/>
</dbReference>
<evidence type="ECO:0000256" key="5">
    <source>
        <dbReference type="ARBA" id="ARBA00023002"/>
    </source>
</evidence>
<gene>
    <name evidence="9" type="ORF">SBA_ch1_03210</name>
</gene>
<dbReference type="Gene3D" id="2.60.120.620">
    <property type="entry name" value="q2cbj1_9rhob like domain"/>
    <property type="match status" value="1"/>
</dbReference>
<comment type="cofactor">
    <cofactor evidence="1">
        <name>L-ascorbate</name>
        <dbReference type="ChEBI" id="CHEBI:38290"/>
    </cofactor>
</comment>
<evidence type="ECO:0000256" key="1">
    <source>
        <dbReference type="ARBA" id="ARBA00001961"/>
    </source>
</evidence>
<dbReference type="EMBL" id="AP018817">
    <property type="protein sequence ID" value="BBF68121.1"/>
    <property type="molecule type" value="Genomic_DNA"/>
</dbReference>
<dbReference type="PANTHER" id="PTHR10869">
    <property type="entry name" value="PROLYL 4-HYDROXYLASE ALPHA SUBUNIT"/>
    <property type="match status" value="1"/>
</dbReference>
<dbReference type="InterPro" id="IPR006620">
    <property type="entry name" value="Pro_4_hyd_alph"/>
</dbReference>
<evidence type="ECO:0000259" key="8">
    <source>
        <dbReference type="PROSITE" id="PS51471"/>
    </source>
</evidence>
<feature type="domain" description="Fe2OG dioxygenase" evidence="8">
    <location>
        <begin position="115"/>
        <end position="224"/>
    </location>
</feature>
<protein>
    <recommendedName>
        <fullName evidence="8">Fe2OG dioxygenase domain-containing protein</fullName>
    </recommendedName>
</protein>
<evidence type="ECO:0000256" key="2">
    <source>
        <dbReference type="ARBA" id="ARBA00022723"/>
    </source>
</evidence>
<dbReference type="InterPro" id="IPR045054">
    <property type="entry name" value="P4HA-like"/>
</dbReference>
<keyword evidence="6" id="KW-0408">Iron</keyword>
<organism evidence="9 10">
    <name type="scientific">Sphingomonas bisphenolicum</name>
    <dbReference type="NCBI Taxonomy" id="296544"/>
    <lineage>
        <taxon>Bacteria</taxon>
        <taxon>Pseudomonadati</taxon>
        <taxon>Pseudomonadota</taxon>
        <taxon>Alphaproteobacteria</taxon>
        <taxon>Sphingomonadales</taxon>
        <taxon>Sphingomonadaceae</taxon>
        <taxon>Sphingomonas</taxon>
    </lineage>
</organism>
<evidence type="ECO:0000313" key="9">
    <source>
        <dbReference type="EMBL" id="BBF68121.1"/>
    </source>
</evidence>
<reference evidence="9" key="1">
    <citation type="submission" date="2018-07" db="EMBL/GenBank/DDBJ databases">
        <title>Complete genome sequence of Sphingomonas bisphenolicum strain AO1, a bisphenol A degradative bacterium isolated from Japanese farm field.</title>
        <authorList>
            <person name="Murakami M."/>
            <person name="Koh M."/>
            <person name="Koba S."/>
            <person name="Matsumura Y."/>
        </authorList>
    </citation>
    <scope>NUCLEOTIDE SEQUENCE</scope>
    <source>
        <strain evidence="9">AO1</strain>
    </source>
</reference>
<dbReference type="InterPro" id="IPR044862">
    <property type="entry name" value="Pro_4_hyd_alph_FE2OG_OXY"/>
</dbReference>
<evidence type="ECO:0000256" key="6">
    <source>
        <dbReference type="ARBA" id="ARBA00023004"/>
    </source>
</evidence>
<accession>A0ABN5W790</accession>
<dbReference type="PANTHER" id="PTHR10869:SF246">
    <property type="entry name" value="TRANSMEMBRANE PROLYL 4-HYDROXYLASE"/>
    <property type="match status" value="1"/>
</dbReference>
<dbReference type="SMART" id="SM00702">
    <property type="entry name" value="P4Hc"/>
    <property type="match status" value="1"/>
</dbReference>
<keyword evidence="3" id="KW-0847">Vitamin C</keyword>
<dbReference type="Pfam" id="PF13640">
    <property type="entry name" value="2OG-FeII_Oxy_3"/>
    <property type="match status" value="1"/>
</dbReference>
<evidence type="ECO:0000256" key="3">
    <source>
        <dbReference type="ARBA" id="ARBA00022896"/>
    </source>
</evidence>
<feature type="region of interest" description="Disordered" evidence="7">
    <location>
        <begin position="1"/>
        <end position="26"/>
    </location>
</feature>
<proteinExistence type="predicted"/>
<name>A0ABN5W790_9SPHN</name>
<keyword evidence="2" id="KW-0479">Metal-binding</keyword>
<keyword evidence="4" id="KW-0223">Dioxygenase</keyword>
<dbReference type="PROSITE" id="PS51471">
    <property type="entry name" value="FE2OG_OXY"/>
    <property type="match status" value="1"/>
</dbReference>
<dbReference type="Proteomes" id="UP001059971">
    <property type="component" value="Chromosome 1"/>
</dbReference>